<dbReference type="GO" id="GO:0019867">
    <property type="term" value="C:outer membrane"/>
    <property type="evidence" value="ECO:0007669"/>
    <property type="project" value="InterPro"/>
</dbReference>
<feature type="compositionally biased region" description="Basic and acidic residues" evidence="1">
    <location>
        <begin position="369"/>
        <end position="407"/>
    </location>
</feature>
<dbReference type="STRING" id="33033.NW74_02210"/>
<feature type="chain" id="PRO_5043624049" evidence="2">
    <location>
        <begin position="29"/>
        <end position="505"/>
    </location>
</feature>
<dbReference type="Gene3D" id="2.40.40.10">
    <property type="entry name" value="RlpA-like domain"/>
    <property type="match status" value="1"/>
</dbReference>
<dbReference type="InterPro" id="IPR051933">
    <property type="entry name" value="Resuscitation_pf_RpfB"/>
</dbReference>
<dbReference type="PANTHER" id="PTHR39160:SF4">
    <property type="entry name" value="RESUSCITATION-PROMOTING FACTOR RPFB"/>
    <property type="match status" value="1"/>
</dbReference>
<dbReference type="Pfam" id="PF06725">
    <property type="entry name" value="3D"/>
    <property type="match status" value="1"/>
</dbReference>
<evidence type="ECO:0000256" key="2">
    <source>
        <dbReference type="SAM" id="SignalP"/>
    </source>
</evidence>
<dbReference type="SUPFAM" id="SSF50685">
    <property type="entry name" value="Barwin-like endoglucanases"/>
    <property type="match status" value="1"/>
</dbReference>
<sequence length="505" mass="56217">MKRAIFRSVLACLCVYATFSGFSSKSLANEKVKGFVISSESETKTIEKVNSRILDNTNGSASKISYVVNIEDKISFSLAGLLSLDKGGVVIPVKGSNIDEVSKSILKNSEQVYVVGDKSSISDDILNDLGVKFQRIGSDKSEDTNYHVNKFLDNRDLLVVDLKNDSDILGAVHYARIYNMNLYIFDSTKEINEKIISEVKNEKNIYFYDGVNSLSDKTKAKIYDLSGKDKKDIKSYSLDGKDLFKIFKDRFSLRKSDNVVLSENKNLTDMLSSYIFADKSEYNYLLMDSKSMNLDVEKLVNESGAKNLHYVSTDELGKYINFRSLLSSINKEEATGFEVNEDKGEITLSNSNTDKKDENTVSEQVTVKSNEKLVDGKVVPKEEKKASEKTDTEKSSNDSSNDKSSDRSFDYSKVLVMNATSYTNDPSENGGYGTTRLGTPLRYGVVAVDPKVIPLGTKLYIEGYGYAVAEDTGGAIKGNRIDLCFTSRAQADNFGRRNVKVYILK</sequence>
<evidence type="ECO:0000313" key="4">
    <source>
        <dbReference type="Proteomes" id="UP000031386"/>
    </source>
</evidence>
<dbReference type="OrthoDB" id="9798935at2"/>
<dbReference type="InterPro" id="IPR010611">
    <property type="entry name" value="3D_dom"/>
</dbReference>
<dbReference type="GO" id="GO:0004553">
    <property type="term" value="F:hydrolase activity, hydrolyzing O-glycosyl compounds"/>
    <property type="evidence" value="ECO:0007669"/>
    <property type="project" value="InterPro"/>
</dbReference>
<dbReference type="PANTHER" id="PTHR39160">
    <property type="entry name" value="CELL WALL-BINDING PROTEIN YOCH"/>
    <property type="match status" value="1"/>
</dbReference>
<feature type="signal peptide" evidence="2">
    <location>
        <begin position="1"/>
        <end position="28"/>
    </location>
</feature>
<evidence type="ECO:0000313" key="3">
    <source>
        <dbReference type="EMBL" id="AIZ36249.1"/>
    </source>
</evidence>
<feature type="region of interest" description="Disordered" evidence="1">
    <location>
        <begin position="345"/>
        <end position="407"/>
    </location>
</feature>
<dbReference type="RefSeq" id="WP_004832157.1">
    <property type="nucleotide sequence ID" value="NZ_CABKNC010000004.1"/>
</dbReference>
<keyword evidence="2" id="KW-0732">Signal</keyword>
<keyword evidence="4" id="KW-1185">Reference proteome</keyword>
<reference evidence="3 4" key="1">
    <citation type="submission" date="2014-10" db="EMBL/GenBank/DDBJ databases">
        <title>Complete genome sequence of Parvimonas micra KCOM 1535 (= ChDC B708).</title>
        <authorList>
            <person name="Kook J.-K."/>
            <person name="Park S.-N."/>
            <person name="Lim Y.K."/>
            <person name="Roh H."/>
        </authorList>
    </citation>
    <scope>NUCLEOTIDE SEQUENCE [LARGE SCALE GENOMIC DNA]</scope>
    <source>
        <strain evidence="4">KCOM 1535 / ChDC B708</strain>
    </source>
</reference>
<protein>
    <submittedName>
        <fullName evidence="3">Uncharacterized protein</fullName>
    </submittedName>
</protein>
<dbReference type="Proteomes" id="UP000031386">
    <property type="component" value="Chromosome"/>
</dbReference>
<dbReference type="CDD" id="cd22786">
    <property type="entry name" value="DPBB_YuiC-like"/>
    <property type="match status" value="1"/>
</dbReference>
<dbReference type="InterPro" id="IPR036908">
    <property type="entry name" value="RlpA-like_sf"/>
</dbReference>
<dbReference type="AlphaFoldDB" id="A0A0B4S170"/>
<proteinExistence type="predicted"/>
<dbReference type="GeneID" id="93384426"/>
<gene>
    <name evidence="3" type="ORF">NW74_02210</name>
</gene>
<name>A0A0B4S170_9FIRM</name>
<dbReference type="KEGG" id="pmic:NW74_02210"/>
<evidence type="ECO:0000256" key="1">
    <source>
        <dbReference type="SAM" id="MobiDB-lite"/>
    </source>
</evidence>
<organism evidence="3 4">
    <name type="scientific">Parvimonas micra</name>
    <dbReference type="NCBI Taxonomy" id="33033"/>
    <lineage>
        <taxon>Bacteria</taxon>
        <taxon>Bacillati</taxon>
        <taxon>Bacillota</taxon>
        <taxon>Tissierellia</taxon>
        <taxon>Tissierellales</taxon>
        <taxon>Peptoniphilaceae</taxon>
        <taxon>Parvimonas</taxon>
    </lineage>
</organism>
<accession>A0A0B4S170</accession>
<dbReference type="EMBL" id="CP009761">
    <property type="protein sequence ID" value="AIZ36249.1"/>
    <property type="molecule type" value="Genomic_DNA"/>
</dbReference>
<dbReference type="GO" id="GO:0009254">
    <property type="term" value="P:peptidoglycan turnover"/>
    <property type="evidence" value="ECO:0007669"/>
    <property type="project" value="InterPro"/>
</dbReference>